<dbReference type="NCBIfam" id="TIGR01076">
    <property type="entry name" value="sortase_fam"/>
    <property type="match status" value="1"/>
</dbReference>
<keyword evidence="5" id="KW-0812">Transmembrane</keyword>
<dbReference type="InterPro" id="IPR042007">
    <property type="entry name" value="Sortase_A"/>
</dbReference>
<evidence type="ECO:0000313" key="6">
    <source>
        <dbReference type="EMBL" id="KEY61878.1"/>
    </source>
</evidence>
<evidence type="ECO:0000256" key="1">
    <source>
        <dbReference type="ARBA" id="ARBA00022670"/>
    </source>
</evidence>
<dbReference type="PATRIC" id="fig|1415168.3.peg.2068"/>
<dbReference type="EMBL" id="AZSI01000105">
    <property type="protein sequence ID" value="KEY61878.1"/>
    <property type="molecule type" value="Genomic_DNA"/>
</dbReference>
<dbReference type="CDD" id="cd06165">
    <property type="entry name" value="Sortase_A"/>
    <property type="match status" value="1"/>
</dbReference>
<keyword evidence="5" id="KW-1133">Transmembrane helix</keyword>
<dbReference type="AlphaFoldDB" id="A0A084A999"/>
<keyword evidence="3" id="KW-0788">Thiol protease</keyword>
<keyword evidence="2" id="KW-0378">Hydrolase</keyword>
<accession>A0A084A999</accession>
<dbReference type="InterPro" id="IPR005754">
    <property type="entry name" value="Sortase"/>
</dbReference>
<keyword evidence="5" id="KW-0472">Membrane</keyword>
<gene>
    <name evidence="6" type="ORF">U725_01993</name>
</gene>
<evidence type="ECO:0000256" key="2">
    <source>
        <dbReference type="ARBA" id="ARBA00022801"/>
    </source>
</evidence>
<reference evidence="6 7" key="1">
    <citation type="submission" date="2014-06" db="EMBL/GenBank/DDBJ databases">
        <title>Draft genome sequence of the putrescine producing strain Lactococcus lactis subsp cremoris GE214.</title>
        <authorList>
            <person name="Ladero V."/>
            <person name="Linares D.M."/>
            <person name="del Rio B."/>
            <person name="Mayo B."/>
            <person name="Martin M.C."/>
            <person name="Fernandez M."/>
            <person name="Alvarez M.A."/>
        </authorList>
    </citation>
    <scope>NUCLEOTIDE SEQUENCE [LARGE SCALE GENOMIC DNA]</scope>
    <source>
        <strain evidence="6 7">GE214</strain>
    </source>
</reference>
<feature type="active site" description="Proton donor/acceptor" evidence="4">
    <location>
        <position position="142"/>
    </location>
</feature>
<feature type="active site" description="Acyl-thioester intermediate" evidence="4">
    <location>
        <position position="208"/>
    </location>
</feature>
<dbReference type="InterPro" id="IPR023365">
    <property type="entry name" value="Sortase_dom-sf"/>
</dbReference>
<evidence type="ECO:0000256" key="4">
    <source>
        <dbReference type="PIRSR" id="PIRSR605754-1"/>
    </source>
</evidence>
<feature type="transmembrane region" description="Helical" evidence="5">
    <location>
        <begin position="16"/>
        <end position="34"/>
    </location>
</feature>
<dbReference type="GO" id="GO:0006508">
    <property type="term" value="P:proteolysis"/>
    <property type="evidence" value="ECO:0007669"/>
    <property type="project" value="UniProtKB-KW"/>
</dbReference>
<protein>
    <submittedName>
        <fullName evidence="6">Sortase SrtA</fullName>
    </submittedName>
</protein>
<dbReference type="SMR" id="A0A084A999"/>
<comment type="caution">
    <text evidence="6">The sequence shown here is derived from an EMBL/GenBank/DDBJ whole genome shotgun (WGS) entry which is preliminary data.</text>
</comment>
<name>A0A084A999_LACLC</name>
<evidence type="ECO:0000256" key="5">
    <source>
        <dbReference type="SAM" id="Phobius"/>
    </source>
</evidence>
<organism evidence="6 7">
    <name type="scientific">Lactococcus cremoris subsp. cremoris GE214</name>
    <dbReference type="NCBI Taxonomy" id="1415168"/>
    <lineage>
        <taxon>Bacteria</taxon>
        <taxon>Bacillati</taxon>
        <taxon>Bacillota</taxon>
        <taxon>Bacilli</taxon>
        <taxon>Lactobacillales</taxon>
        <taxon>Streptococcaceae</taxon>
        <taxon>Lactococcus</taxon>
        <taxon>Lactococcus cremoris subsp. cremoris</taxon>
    </lineage>
</organism>
<dbReference type="GO" id="GO:0008234">
    <property type="term" value="F:cysteine-type peptidase activity"/>
    <property type="evidence" value="ECO:0007669"/>
    <property type="project" value="UniProtKB-KW"/>
</dbReference>
<sequence>MEERTKNKNKKRKYNWLLNTFIVLLFIVGLVLIFNKPIRNMMIATKSNHYQLQNVSKEKIEKNKKADVSFDFAAVKSVDFQSVLSNQFDSQPLPVIGGIAIPELNINLPIFKGVGNTSLLYGAGTMKADQVMGEGNYTLAGHNMTGFTSDLSILFTPLEKAKAGMSIYVTDKNNVYQYKIDKIDVVTPEHVEVLNDTPGKKEITLVTCADAEATHRIIVHGTFVDEKAFDKVTDSVKNAFEKKYNQINNF</sequence>
<proteinExistence type="predicted"/>
<dbReference type="RefSeq" id="WP_011835301.1">
    <property type="nucleotide sequence ID" value="NZ_AZSI01000105.1"/>
</dbReference>
<evidence type="ECO:0000313" key="7">
    <source>
        <dbReference type="Proteomes" id="UP000028401"/>
    </source>
</evidence>
<dbReference type="Proteomes" id="UP000028401">
    <property type="component" value="Unassembled WGS sequence"/>
</dbReference>
<dbReference type="Pfam" id="PF04203">
    <property type="entry name" value="Sortase"/>
    <property type="match status" value="1"/>
</dbReference>
<evidence type="ECO:0000256" key="3">
    <source>
        <dbReference type="ARBA" id="ARBA00022807"/>
    </source>
</evidence>
<keyword evidence="1" id="KW-0645">Protease</keyword>
<dbReference type="Gene3D" id="2.40.260.10">
    <property type="entry name" value="Sortase"/>
    <property type="match status" value="1"/>
</dbReference>
<dbReference type="SUPFAM" id="SSF63817">
    <property type="entry name" value="Sortase"/>
    <property type="match status" value="1"/>
</dbReference>